<sequence length="522" mass="59261">MLNVLLVDDEPWVLEGLRTMIAWEKYGFHVCGEALSGSEAFRMIENQRPELVITDINMPNLNGLELIEQCNRLLPKPPKFVVLSGYDDFTYARSAMRQKVAEYLLKPVDDDDMNTLLTRLNASIQEDRDLEQKRMKQQLFVINHMINRFIQGESGERLRQEAAQAMKLQEPSELQCILLDVLSSSADLDEWARAYFPPDTVHSFQDSSGRTGLLIHSKSCLDGRVGEAAIELHKQLSAHAEHPITVAVSGKGRGIITIRELYRQADEVLRAKRSQGRCGLFYFCGERQRQSTHEAHKEKLDQLFNAITGEGLMSIEECVKEFIASFAGRVSEIEAAKSHVVNLEWMLCERISELGGDPDRLMSELQLEHGGLGELADYCLIGRYVQQLCMQGASKLSELKRENESNTIFHVIQYVDREFRSKLQLQELARQFHMNATYLGQLFKKNTGQSFNAYLNGKRIEEAKKLLKRTQMKISEVALQVGYPNTDYFINKFKLSTGMLPSAYRQEAEIKAAAEPGGVIDA</sequence>
<keyword evidence="6" id="KW-0238">DNA-binding</keyword>
<dbReference type="Gene3D" id="1.10.10.60">
    <property type="entry name" value="Homeodomain-like"/>
    <property type="match status" value="2"/>
</dbReference>
<keyword evidence="5" id="KW-0805">Transcription regulation</keyword>
<dbReference type="GO" id="GO:0005737">
    <property type="term" value="C:cytoplasm"/>
    <property type="evidence" value="ECO:0007669"/>
    <property type="project" value="UniProtKB-SubCell"/>
</dbReference>
<evidence type="ECO:0000256" key="1">
    <source>
        <dbReference type="ARBA" id="ARBA00004496"/>
    </source>
</evidence>
<dbReference type="InterPro" id="IPR001789">
    <property type="entry name" value="Sig_transdc_resp-reg_receiver"/>
</dbReference>
<dbReference type="InterPro" id="IPR020449">
    <property type="entry name" value="Tscrpt_reg_AraC-type_HTH"/>
</dbReference>
<evidence type="ECO:0000259" key="10">
    <source>
        <dbReference type="PROSITE" id="PS50110"/>
    </source>
</evidence>
<dbReference type="InterPro" id="IPR018062">
    <property type="entry name" value="HTH_AraC-typ_CS"/>
</dbReference>
<name>A0A3Q8S425_9BACL</name>
<dbReference type="InterPro" id="IPR018060">
    <property type="entry name" value="HTH_AraC"/>
</dbReference>
<dbReference type="KEGG" id="plen:EIM92_05450"/>
<dbReference type="SMART" id="SM00342">
    <property type="entry name" value="HTH_ARAC"/>
    <property type="match status" value="1"/>
</dbReference>
<dbReference type="PROSITE" id="PS01124">
    <property type="entry name" value="HTH_ARAC_FAMILY_2"/>
    <property type="match status" value="1"/>
</dbReference>
<dbReference type="GO" id="GO:0000160">
    <property type="term" value="P:phosphorelay signal transduction system"/>
    <property type="evidence" value="ECO:0007669"/>
    <property type="project" value="UniProtKB-KW"/>
</dbReference>
<dbReference type="GO" id="GO:0043565">
    <property type="term" value="F:sequence-specific DNA binding"/>
    <property type="evidence" value="ECO:0007669"/>
    <property type="project" value="InterPro"/>
</dbReference>
<dbReference type="SMART" id="SM00448">
    <property type="entry name" value="REC"/>
    <property type="match status" value="1"/>
</dbReference>
<dbReference type="PROSITE" id="PS50110">
    <property type="entry name" value="RESPONSE_REGULATORY"/>
    <property type="match status" value="1"/>
</dbReference>
<dbReference type="PANTHER" id="PTHR42713">
    <property type="entry name" value="HISTIDINE KINASE-RELATED"/>
    <property type="match status" value="1"/>
</dbReference>
<evidence type="ECO:0000256" key="4">
    <source>
        <dbReference type="ARBA" id="ARBA00023012"/>
    </source>
</evidence>
<evidence type="ECO:0000313" key="11">
    <source>
        <dbReference type="EMBL" id="AZK45720.1"/>
    </source>
</evidence>
<reference evidence="11 12" key="1">
    <citation type="submission" date="2018-11" db="EMBL/GenBank/DDBJ databases">
        <title>Genome sequencing of Paenibacillus lentus DSM25539(T).</title>
        <authorList>
            <person name="Kook J.-K."/>
            <person name="Park S.-N."/>
            <person name="Lim Y.K."/>
        </authorList>
    </citation>
    <scope>NUCLEOTIDE SEQUENCE [LARGE SCALE GENOMIC DNA]</scope>
    <source>
        <strain evidence="11 12">DSM 25539</strain>
    </source>
</reference>
<evidence type="ECO:0000259" key="9">
    <source>
        <dbReference type="PROSITE" id="PS01124"/>
    </source>
</evidence>
<dbReference type="SUPFAM" id="SSF46689">
    <property type="entry name" value="Homeodomain-like"/>
    <property type="match status" value="2"/>
</dbReference>
<evidence type="ECO:0000256" key="5">
    <source>
        <dbReference type="ARBA" id="ARBA00023015"/>
    </source>
</evidence>
<dbReference type="RefSeq" id="WP_125081818.1">
    <property type="nucleotide sequence ID" value="NZ_CP034248.1"/>
</dbReference>
<keyword evidence="2" id="KW-0963">Cytoplasm</keyword>
<accession>A0A3Q8S425</accession>
<dbReference type="PROSITE" id="PS00041">
    <property type="entry name" value="HTH_ARAC_FAMILY_1"/>
    <property type="match status" value="1"/>
</dbReference>
<dbReference type="GO" id="GO:0003700">
    <property type="term" value="F:DNA-binding transcription factor activity"/>
    <property type="evidence" value="ECO:0007669"/>
    <property type="project" value="InterPro"/>
</dbReference>
<dbReference type="PRINTS" id="PR00032">
    <property type="entry name" value="HTHARAC"/>
</dbReference>
<evidence type="ECO:0000256" key="2">
    <source>
        <dbReference type="ARBA" id="ARBA00022490"/>
    </source>
</evidence>
<dbReference type="Proteomes" id="UP000273145">
    <property type="component" value="Chromosome"/>
</dbReference>
<dbReference type="Gene3D" id="3.40.50.2300">
    <property type="match status" value="1"/>
</dbReference>
<gene>
    <name evidence="11" type="ORF">EIM92_05450</name>
</gene>
<organism evidence="11 12">
    <name type="scientific">Paenibacillus lentus</name>
    <dbReference type="NCBI Taxonomy" id="1338368"/>
    <lineage>
        <taxon>Bacteria</taxon>
        <taxon>Bacillati</taxon>
        <taxon>Bacillota</taxon>
        <taxon>Bacilli</taxon>
        <taxon>Bacillales</taxon>
        <taxon>Paenibacillaceae</taxon>
        <taxon>Paenibacillus</taxon>
    </lineage>
</organism>
<dbReference type="InterPro" id="IPR009057">
    <property type="entry name" value="Homeodomain-like_sf"/>
</dbReference>
<dbReference type="InterPro" id="IPR011006">
    <property type="entry name" value="CheY-like_superfamily"/>
</dbReference>
<dbReference type="SUPFAM" id="SSF52172">
    <property type="entry name" value="CheY-like"/>
    <property type="match status" value="1"/>
</dbReference>
<dbReference type="Pfam" id="PF00072">
    <property type="entry name" value="Response_reg"/>
    <property type="match status" value="1"/>
</dbReference>
<feature type="modified residue" description="4-aspartylphosphate" evidence="8">
    <location>
        <position position="55"/>
    </location>
</feature>
<keyword evidence="7" id="KW-0804">Transcription</keyword>
<keyword evidence="12" id="KW-1185">Reference proteome</keyword>
<dbReference type="InterPro" id="IPR051552">
    <property type="entry name" value="HptR"/>
</dbReference>
<evidence type="ECO:0000256" key="7">
    <source>
        <dbReference type="ARBA" id="ARBA00023163"/>
    </source>
</evidence>
<keyword evidence="4" id="KW-0902">Two-component regulatory system</keyword>
<dbReference type="PANTHER" id="PTHR42713:SF3">
    <property type="entry name" value="TRANSCRIPTIONAL REGULATORY PROTEIN HPTR"/>
    <property type="match status" value="1"/>
</dbReference>
<feature type="domain" description="HTH araC/xylS-type" evidence="9">
    <location>
        <begin position="409"/>
        <end position="507"/>
    </location>
</feature>
<dbReference type="OrthoDB" id="342399at2"/>
<evidence type="ECO:0000256" key="8">
    <source>
        <dbReference type="PROSITE-ProRule" id="PRU00169"/>
    </source>
</evidence>
<feature type="domain" description="Response regulatory" evidence="10">
    <location>
        <begin position="3"/>
        <end position="121"/>
    </location>
</feature>
<proteinExistence type="predicted"/>
<evidence type="ECO:0000256" key="3">
    <source>
        <dbReference type="ARBA" id="ARBA00022553"/>
    </source>
</evidence>
<protein>
    <submittedName>
        <fullName evidence="11">Response regulator</fullName>
    </submittedName>
</protein>
<dbReference type="AlphaFoldDB" id="A0A3Q8S425"/>
<evidence type="ECO:0000256" key="6">
    <source>
        <dbReference type="ARBA" id="ARBA00023125"/>
    </source>
</evidence>
<comment type="subcellular location">
    <subcellularLocation>
        <location evidence="1">Cytoplasm</location>
    </subcellularLocation>
</comment>
<keyword evidence="3 8" id="KW-0597">Phosphoprotein</keyword>
<dbReference type="CDD" id="cd17536">
    <property type="entry name" value="REC_YesN-like"/>
    <property type="match status" value="1"/>
</dbReference>
<dbReference type="EMBL" id="CP034248">
    <property type="protein sequence ID" value="AZK45720.1"/>
    <property type="molecule type" value="Genomic_DNA"/>
</dbReference>
<dbReference type="Pfam" id="PF12833">
    <property type="entry name" value="HTH_18"/>
    <property type="match status" value="1"/>
</dbReference>
<evidence type="ECO:0000313" key="12">
    <source>
        <dbReference type="Proteomes" id="UP000273145"/>
    </source>
</evidence>